<dbReference type="AlphaFoldDB" id="A0A934R6S3"/>
<dbReference type="InterPro" id="IPR025202">
    <property type="entry name" value="PLD-like_dom"/>
</dbReference>
<keyword evidence="3" id="KW-1185">Reference proteome</keyword>
<feature type="domain" description="PLD phosphodiesterase" evidence="1">
    <location>
        <begin position="378"/>
        <end position="404"/>
    </location>
</feature>
<name>A0A934R6S3_9BACT</name>
<dbReference type="Gene3D" id="3.30.870.10">
    <property type="entry name" value="Endonuclease Chain A"/>
    <property type="match status" value="2"/>
</dbReference>
<dbReference type="PANTHER" id="PTHR21248:SF22">
    <property type="entry name" value="PHOSPHOLIPASE D"/>
    <property type="match status" value="1"/>
</dbReference>
<accession>A0A934R6S3</accession>
<dbReference type="GO" id="GO:0030572">
    <property type="term" value="F:phosphatidyltransferase activity"/>
    <property type="evidence" value="ECO:0007669"/>
    <property type="project" value="UniProtKB-ARBA"/>
</dbReference>
<protein>
    <submittedName>
        <fullName evidence="2">Phosphatidylserine/phosphatidylglycerophosphate/ cardiolipin synthase family protein</fullName>
    </submittedName>
</protein>
<dbReference type="SUPFAM" id="SSF56024">
    <property type="entry name" value="Phospholipase D/nuclease"/>
    <property type="match status" value="2"/>
</dbReference>
<dbReference type="InterPro" id="IPR001736">
    <property type="entry name" value="PLipase_D/transphosphatidylase"/>
</dbReference>
<organism evidence="2 3">
    <name type="scientific">Luteolibacter yonseiensis</name>
    <dbReference type="NCBI Taxonomy" id="1144680"/>
    <lineage>
        <taxon>Bacteria</taxon>
        <taxon>Pseudomonadati</taxon>
        <taxon>Verrucomicrobiota</taxon>
        <taxon>Verrucomicrobiia</taxon>
        <taxon>Verrucomicrobiales</taxon>
        <taxon>Verrucomicrobiaceae</taxon>
        <taxon>Luteolibacter</taxon>
    </lineage>
</organism>
<proteinExistence type="predicted"/>
<dbReference type="PANTHER" id="PTHR21248">
    <property type="entry name" value="CARDIOLIPIN SYNTHASE"/>
    <property type="match status" value="1"/>
</dbReference>
<comment type="caution">
    <text evidence="2">The sequence shown here is derived from an EMBL/GenBank/DDBJ whole genome shotgun (WGS) entry which is preliminary data.</text>
</comment>
<dbReference type="Pfam" id="PF13091">
    <property type="entry name" value="PLDc_2"/>
    <property type="match status" value="2"/>
</dbReference>
<dbReference type="PROSITE" id="PS50035">
    <property type="entry name" value="PLD"/>
    <property type="match status" value="2"/>
</dbReference>
<evidence type="ECO:0000313" key="3">
    <source>
        <dbReference type="Proteomes" id="UP000600139"/>
    </source>
</evidence>
<dbReference type="GO" id="GO:0032049">
    <property type="term" value="P:cardiolipin biosynthetic process"/>
    <property type="evidence" value="ECO:0007669"/>
    <property type="project" value="UniProtKB-ARBA"/>
</dbReference>
<gene>
    <name evidence="2" type="ORF">JIN84_12630</name>
</gene>
<reference evidence="2" key="1">
    <citation type="submission" date="2021-01" db="EMBL/GenBank/DDBJ databases">
        <title>Modified the classification status of verrucomicrobia.</title>
        <authorList>
            <person name="Feng X."/>
        </authorList>
    </citation>
    <scope>NUCLEOTIDE SEQUENCE</scope>
    <source>
        <strain evidence="2">JCM 18052</strain>
    </source>
</reference>
<feature type="domain" description="PLD phosphodiesterase" evidence="1">
    <location>
        <begin position="205"/>
        <end position="232"/>
    </location>
</feature>
<evidence type="ECO:0000259" key="1">
    <source>
        <dbReference type="PROSITE" id="PS50035"/>
    </source>
</evidence>
<evidence type="ECO:0000313" key="2">
    <source>
        <dbReference type="EMBL" id="MBK1816465.1"/>
    </source>
</evidence>
<dbReference type="Proteomes" id="UP000600139">
    <property type="component" value="Unassembled WGS sequence"/>
</dbReference>
<dbReference type="RefSeq" id="WP_200351399.1">
    <property type="nucleotide sequence ID" value="NZ_BAABHZ010000006.1"/>
</dbReference>
<sequence>MPLLLDSCGSGSSNLQATDMLRGSGNLAGSAFRATAVAALRQPVTTTRLGLSVLWHRPREVISGNVPFEVLPEPLTAEAPGSEEFEKRLDREHFPRAKAGKLKWLVDGPGFFPEFDRQMAAARKSIDVQVYIFDNDDIAVRYADALKKRAGEVKVHVLFDDMGSHFAQTAAPETPAPEGFSPPADMHDYLQKDSRLSARLVLNPWLVADHTKLLVFDHRTAILGGMNIGREYYSEWHDLMVKVEGPVVESLSREFTRAWRKAGPWGDFALFRKSVIYGKPKPVTGGIPLRILRTDPAEGKRQILDATLLAIRGARKRIWIENPYFAYDDIALAVAAAARRGVDVRVVLPARGDSTIMDVGNLSTARDLIRAGAKVMRYPRMTHMKVMICDDWACVGSANLDTLSMRINRELNLAFSHPATVRELEKAVFTPDFRRSREMTLAETDASFSRLAEAIADQL</sequence>
<dbReference type="SMART" id="SM00155">
    <property type="entry name" value="PLDc"/>
    <property type="match status" value="2"/>
</dbReference>
<dbReference type="EMBL" id="JAENIK010000011">
    <property type="protein sequence ID" value="MBK1816465.1"/>
    <property type="molecule type" value="Genomic_DNA"/>
</dbReference>